<evidence type="ECO:0000256" key="7">
    <source>
        <dbReference type="ARBA" id="ARBA00025193"/>
    </source>
</evidence>
<evidence type="ECO:0000256" key="9">
    <source>
        <dbReference type="ARBA" id="ARBA00079701"/>
    </source>
</evidence>
<evidence type="ECO:0000256" key="8">
    <source>
        <dbReference type="ARBA" id="ARBA00071222"/>
    </source>
</evidence>
<feature type="region of interest" description="Disordered" evidence="11">
    <location>
        <begin position="1349"/>
        <end position="1372"/>
    </location>
</feature>
<dbReference type="SMART" id="SM00717">
    <property type="entry name" value="SANT"/>
    <property type="match status" value="5"/>
</dbReference>
<comment type="function">
    <text evidence="7">Part of the SNAPc complex required for the transcription of both RNA polymerase II and III small-nuclear RNA genes. Binds to the proximal sequence element (PSE), a non-TATA-box basal promoter element common to these 2 types of genes. Recruits TBP and BRF2 to the U6 snRNA TATA box.</text>
</comment>
<dbReference type="GO" id="GO:0000978">
    <property type="term" value="F:RNA polymerase II cis-regulatory region sequence-specific DNA binding"/>
    <property type="evidence" value="ECO:0007669"/>
    <property type="project" value="TreeGrafter"/>
</dbReference>
<sequence length="1372" mass="151812">MSRRPGPSGAPRCPGAFDLEAERERIRREIEELERSLGAGGAVTDCSLSSGTRPLTCHICFKEIEREDDSSDDDVESLPQDPETCLQMNHVYQEIIQEKLEEVELLLAQNREQQKEIMSELSGPKIAKAGDGRNLPANIFLGHFMKPYFKDKTTGIGPPPNEDAKEKAAQGIKSFEQLLSTKWKSREKSLLQKSVISDCLQRLLQPKLMKVSYWNQKLEKVKTEMEKQILEKQIKEVEQEMKEINQLPESDLIGNRFDEHDWEKISNIHFDGQRSSEELKKFWQNWEHPSINKKEWTEEEIERLKKIAAEHNYLDWQTIAQELGTNRTPFQCLQKYQINLNKDLKRKEWTKDEDQMLLELVQDMRVGSHIPYKKIAYYMEGRDSAQLIYRWTKSVDPSLKKGSWTPEEDAMLLAAVKKYGARDWYKIRTEVPGRSDAQCRDRYLKALHCDVKKGKWSLEEEEQLIELVQKHGLGHWSKIASELTHRTGSQCLSKWKLMIGSKKKRSRSTKHQHVQESSSSSESSSEDEELDLSDSSEEETTSKEECMFPSIDLWIPTQTNTQESSKGRYQTPSLFSPVSADANPSSSEFPSATCNGDKDKSSELNTLLRGISRPHSTDITASRCGKQVLWVSLEDVRRILRHNTCFQRKLVSASSILQSSATVLRKMSSMSTSGGQKLPGLQNVTEKTYRQERERWRRMNLDRKLLMAVTPWVGNVLLPCTLQTGKMAFHQTKALSIQEKMKSISLTSTPLFTLFIQLFQIDTNGCMKIIRERSLRQSELLRANAKRPQQVLHMLCNSPQSCTQRNSQRGIPRNAVRRPVALKARDTSAAVSKSLAPATQGAFPVPGQRQKPKTVSELLREKRLRESRAKKAVQSTVLVAPQMLVSGPLIIQHPPQQIIPSAKVGSKPAAAGCANSQVQCAPAPLPACTSLAGSTTAIVLQNHSSSVPETGESPGSSQGIELQTNKELKEQALEMPVGVESGTNKLSLSTPVACEMRGNGPQQRPVNLLPALVTPQTGSHLIASSILPFTWVVTPQALLPTAIQMLVGVPQGLPAVAVGSQCQTAVTSSGNVSGLAAPPIPAAANTPHPSSVETKAPSTQLAEGIPVGKTAICPTIPSPVTLASPGCTTSSVSSAMPVCPDGFSKASDSSAAQTALPADAPALRAELQPQRQRPTSTPGSDSQCVNTDCFAAQVLKNRPIASKPPITQPADNPPQPPTSSAEKNLLDFSLISLEDEELVKEWLSGKHGVQVPSLQTRLPYLPPFLCNLKTLSKLLLQKAALEERAASLLPSDASREEGTGVDLNAITELVEQKLGNNPAYLLLKARFLAAFTFPAVLATLPPPKVATTLSASRKQFEESDEEEWQSEKEASE</sequence>
<feature type="non-terminal residue" evidence="15">
    <location>
        <position position="1"/>
    </location>
</feature>
<feature type="coiled-coil region" evidence="10">
    <location>
        <begin position="215"/>
        <end position="247"/>
    </location>
</feature>
<evidence type="ECO:0000256" key="1">
    <source>
        <dbReference type="ARBA" id="ARBA00022553"/>
    </source>
</evidence>
<keyword evidence="16" id="KW-1185">Reference proteome</keyword>
<feature type="compositionally biased region" description="Acidic residues" evidence="11">
    <location>
        <begin position="524"/>
        <end position="539"/>
    </location>
</feature>
<dbReference type="GO" id="GO:0042796">
    <property type="term" value="P:snRNA transcription by RNA polymerase III"/>
    <property type="evidence" value="ECO:0007669"/>
    <property type="project" value="TreeGrafter"/>
</dbReference>
<dbReference type="Gene3D" id="1.10.10.60">
    <property type="entry name" value="Homeodomain-like"/>
    <property type="match status" value="4"/>
</dbReference>
<dbReference type="CDD" id="cd00167">
    <property type="entry name" value="SANT"/>
    <property type="match status" value="4"/>
</dbReference>
<feature type="domain" description="Myb-like" evidence="12">
    <location>
        <begin position="288"/>
        <end position="340"/>
    </location>
</feature>
<evidence type="ECO:0000259" key="12">
    <source>
        <dbReference type="PROSITE" id="PS50090"/>
    </source>
</evidence>
<name>A0A7L4K7M1_9AVES</name>
<organism evidence="15 16">
    <name type="scientific">Ceuthmochares aereus</name>
    <dbReference type="NCBI Taxonomy" id="1961834"/>
    <lineage>
        <taxon>Eukaryota</taxon>
        <taxon>Metazoa</taxon>
        <taxon>Chordata</taxon>
        <taxon>Craniata</taxon>
        <taxon>Vertebrata</taxon>
        <taxon>Euteleostomi</taxon>
        <taxon>Archelosauria</taxon>
        <taxon>Archosauria</taxon>
        <taxon>Dinosauria</taxon>
        <taxon>Saurischia</taxon>
        <taxon>Theropoda</taxon>
        <taxon>Coelurosauria</taxon>
        <taxon>Aves</taxon>
        <taxon>Neognathae</taxon>
        <taxon>Neoaves</taxon>
        <taxon>Otidimorphae</taxon>
        <taxon>Cuculiformes</taxon>
        <taxon>Cuculidae</taxon>
        <taxon>Ceuthmochares</taxon>
    </lineage>
</organism>
<dbReference type="OrthoDB" id="2143914at2759"/>
<keyword evidence="6" id="KW-0539">Nucleus</keyword>
<feature type="domain" description="Myb-like" evidence="12">
    <location>
        <begin position="396"/>
        <end position="447"/>
    </location>
</feature>
<dbReference type="Pfam" id="PF13921">
    <property type="entry name" value="Myb_DNA-bind_6"/>
    <property type="match status" value="1"/>
</dbReference>
<dbReference type="SUPFAM" id="SSF46689">
    <property type="entry name" value="Homeodomain-like"/>
    <property type="match status" value="3"/>
</dbReference>
<feature type="domain" description="HTH myb-type" evidence="14">
    <location>
        <begin position="396"/>
        <end position="451"/>
    </location>
</feature>
<feature type="region of interest" description="Disordered" evidence="11">
    <location>
        <begin position="503"/>
        <end position="544"/>
    </location>
</feature>
<feature type="region of interest" description="Disordered" evidence="11">
    <location>
        <begin position="560"/>
        <end position="600"/>
    </location>
</feature>
<dbReference type="GO" id="GO:0019185">
    <property type="term" value="C:snRNA-activating protein complex"/>
    <property type="evidence" value="ECO:0007669"/>
    <property type="project" value="TreeGrafter"/>
</dbReference>
<dbReference type="PROSITE" id="PS51294">
    <property type="entry name" value="HTH_MYB"/>
    <property type="match status" value="3"/>
</dbReference>
<feature type="compositionally biased region" description="Polar residues" evidence="11">
    <location>
        <begin position="560"/>
        <end position="594"/>
    </location>
</feature>
<dbReference type="GO" id="GO:0042795">
    <property type="term" value="P:snRNA transcription by RNA polymerase II"/>
    <property type="evidence" value="ECO:0007669"/>
    <property type="project" value="TreeGrafter"/>
</dbReference>
<dbReference type="PANTHER" id="PTHR46621">
    <property type="entry name" value="SNRNA-ACTIVATING PROTEIN COMPLEX SUBUNIT 4"/>
    <property type="match status" value="1"/>
</dbReference>
<evidence type="ECO:0000313" key="16">
    <source>
        <dbReference type="Proteomes" id="UP000519239"/>
    </source>
</evidence>
<dbReference type="InterPro" id="IPR051575">
    <property type="entry name" value="Myb-like_DNA-bd"/>
</dbReference>
<keyword evidence="4" id="KW-0238">DNA-binding</keyword>
<feature type="compositionally biased region" description="Basic residues" evidence="11">
    <location>
        <begin position="503"/>
        <end position="512"/>
    </location>
</feature>
<evidence type="ECO:0000256" key="6">
    <source>
        <dbReference type="ARBA" id="ARBA00023242"/>
    </source>
</evidence>
<feature type="non-terminal residue" evidence="15">
    <location>
        <position position="1372"/>
    </location>
</feature>
<evidence type="ECO:0000259" key="13">
    <source>
        <dbReference type="PROSITE" id="PS51293"/>
    </source>
</evidence>
<evidence type="ECO:0000256" key="4">
    <source>
        <dbReference type="ARBA" id="ARBA00023125"/>
    </source>
</evidence>
<protein>
    <recommendedName>
        <fullName evidence="8">snRNA-activating protein complex subunit 4</fullName>
    </recommendedName>
    <alternativeName>
        <fullName evidence="9">snRNA-activating protein complex 190 kDa subunit</fullName>
    </alternativeName>
</protein>
<dbReference type="GO" id="GO:0001006">
    <property type="term" value="F:RNA polymerase III type 3 promoter sequence-specific DNA binding"/>
    <property type="evidence" value="ECO:0007669"/>
    <property type="project" value="TreeGrafter"/>
</dbReference>
<dbReference type="Proteomes" id="UP000519239">
    <property type="component" value="Unassembled WGS sequence"/>
</dbReference>
<dbReference type="EMBL" id="VWPQ01007869">
    <property type="protein sequence ID" value="NXY48727.1"/>
    <property type="molecule type" value="Genomic_DNA"/>
</dbReference>
<reference evidence="15 16" key="1">
    <citation type="submission" date="2019-09" db="EMBL/GenBank/DDBJ databases">
        <title>Bird 10,000 Genomes (B10K) Project - Family phase.</title>
        <authorList>
            <person name="Zhang G."/>
        </authorList>
    </citation>
    <scope>NUCLEOTIDE SEQUENCE [LARGE SCALE GENOMIC DNA]</scope>
    <source>
        <strain evidence="15">B10K-CU-031-02</strain>
        <tissue evidence="15">Muscle</tissue>
    </source>
</reference>
<dbReference type="FunFam" id="1.10.10.60:FF:000016">
    <property type="entry name" value="Transcriptional activator Myb isoform A"/>
    <property type="match status" value="1"/>
</dbReference>
<feature type="domain" description="HTH myb-type" evidence="14">
    <location>
        <begin position="452"/>
        <end position="503"/>
    </location>
</feature>
<feature type="domain" description="Myb-like" evidence="12">
    <location>
        <begin position="448"/>
        <end position="499"/>
    </location>
</feature>
<evidence type="ECO:0000256" key="3">
    <source>
        <dbReference type="ARBA" id="ARBA00023015"/>
    </source>
</evidence>
<evidence type="ECO:0000256" key="5">
    <source>
        <dbReference type="ARBA" id="ARBA00023163"/>
    </source>
</evidence>
<feature type="domain" description="SANT" evidence="13">
    <location>
        <begin position="399"/>
        <end position="445"/>
    </location>
</feature>
<feature type="region of interest" description="Disordered" evidence="11">
    <location>
        <begin position="1201"/>
        <end position="1222"/>
    </location>
</feature>
<evidence type="ECO:0000256" key="10">
    <source>
        <dbReference type="SAM" id="Coils"/>
    </source>
</evidence>
<dbReference type="InterPro" id="IPR017930">
    <property type="entry name" value="Myb_dom"/>
</dbReference>
<dbReference type="InterPro" id="IPR001005">
    <property type="entry name" value="SANT/Myb"/>
</dbReference>
<accession>A0A7L4K7M1</accession>
<keyword evidence="2" id="KW-0677">Repeat</keyword>
<evidence type="ECO:0000256" key="11">
    <source>
        <dbReference type="SAM" id="MobiDB-lite"/>
    </source>
</evidence>
<dbReference type="PANTHER" id="PTHR46621:SF1">
    <property type="entry name" value="SNRNA-ACTIVATING PROTEIN COMPLEX SUBUNIT 4"/>
    <property type="match status" value="1"/>
</dbReference>
<keyword evidence="10" id="KW-0175">Coiled coil</keyword>
<feature type="domain" description="Myb-like" evidence="12">
    <location>
        <begin position="341"/>
        <end position="395"/>
    </location>
</feature>
<evidence type="ECO:0000313" key="15">
    <source>
        <dbReference type="EMBL" id="NXY48727.1"/>
    </source>
</evidence>
<keyword evidence="3" id="KW-0805">Transcription regulation</keyword>
<keyword evidence="5" id="KW-0804">Transcription</keyword>
<gene>
    <name evidence="15" type="primary">Snapc4</name>
    <name evidence="15" type="ORF">CEUAER_R06833</name>
</gene>
<comment type="caution">
    <text evidence="15">The sequence shown here is derived from an EMBL/GenBank/DDBJ whole genome shotgun (WGS) entry which is preliminary data.</text>
</comment>
<dbReference type="InterPro" id="IPR017884">
    <property type="entry name" value="SANT_dom"/>
</dbReference>
<feature type="domain" description="HTH myb-type" evidence="14">
    <location>
        <begin position="288"/>
        <end position="344"/>
    </location>
</feature>
<evidence type="ECO:0000256" key="2">
    <source>
        <dbReference type="ARBA" id="ARBA00022737"/>
    </source>
</evidence>
<dbReference type="FunFam" id="1.10.10.60:FF:000314">
    <property type="entry name" value="Small nuclear RNA-activating complex, polypeptide 4"/>
    <property type="match status" value="1"/>
</dbReference>
<dbReference type="Pfam" id="PF00249">
    <property type="entry name" value="Myb_DNA-binding"/>
    <property type="match status" value="2"/>
</dbReference>
<dbReference type="PROSITE" id="PS50090">
    <property type="entry name" value="MYB_LIKE"/>
    <property type="match status" value="4"/>
</dbReference>
<dbReference type="PROSITE" id="PS51293">
    <property type="entry name" value="SANT"/>
    <property type="match status" value="2"/>
</dbReference>
<feature type="domain" description="SANT" evidence="13">
    <location>
        <begin position="451"/>
        <end position="500"/>
    </location>
</feature>
<evidence type="ECO:0000259" key="14">
    <source>
        <dbReference type="PROSITE" id="PS51294"/>
    </source>
</evidence>
<proteinExistence type="predicted"/>
<keyword evidence="1" id="KW-0597">Phosphoprotein</keyword>
<dbReference type="InterPro" id="IPR009057">
    <property type="entry name" value="Homeodomain-like_sf"/>
</dbReference>
<feature type="coiled-coil region" evidence="10">
    <location>
        <begin position="93"/>
        <end position="120"/>
    </location>
</feature>
<dbReference type="FunFam" id="1.10.10.60:FF:000321">
    <property type="entry name" value="Small nuclear RNA-activating complex, polypeptide 4"/>
    <property type="match status" value="1"/>
</dbReference>